<feature type="region of interest" description="Disordered" evidence="1">
    <location>
        <begin position="1"/>
        <end position="21"/>
    </location>
</feature>
<evidence type="ECO:0000256" key="1">
    <source>
        <dbReference type="SAM" id="MobiDB-lite"/>
    </source>
</evidence>
<evidence type="ECO:0008006" key="4">
    <source>
        <dbReference type="Google" id="ProtNLM"/>
    </source>
</evidence>
<dbReference type="Proteomes" id="UP000664109">
    <property type="component" value="Unassembled WGS sequence"/>
</dbReference>
<dbReference type="RefSeq" id="WP_205378992.1">
    <property type="nucleotide sequence ID" value="NZ_JAFEJA010000004.1"/>
</dbReference>
<comment type="caution">
    <text evidence="2">The sequence shown here is derived from an EMBL/GenBank/DDBJ whole genome shotgun (WGS) entry which is preliminary data.</text>
</comment>
<evidence type="ECO:0000313" key="3">
    <source>
        <dbReference type="Proteomes" id="UP000664109"/>
    </source>
</evidence>
<name>A0ABS2V584_9ACTN</name>
<protein>
    <recommendedName>
        <fullName evidence="4">MerR family transcriptional regulator</fullName>
    </recommendedName>
</protein>
<proteinExistence type="predicted"/>
<reference evidence="2 3" key="1">
    <citation type="journal article" date="2016" name="Arch. Microbiol.">
        <title>Streptomyces zhihengii sp. nov., isolated from rhizospheric soil of Psammosilene tunicoides.</title>
        <authorList>
            <person name="Huang M.J."/>
            <person name="Fei J.J."/>
            <person name="Salam N."/>
            <person name="Kim C.J."/>
            <person name="Hozzein W.N."/>
            <person name="Xiao M."/>
            <person name="Huang H.Q."/>
            <person name="Li W.J."/>
        </authorList>
    </citation>
    <scope>NUCLEOTIDE SEQUENCE [LARGE SCALE GENOMIC DNA]</scope>
    <source>
        <strain evidence="2 3">YIM T102</strain>
    </source>
</reference>
<geneLocation type="plasmid" evidence="2">
    <name>unnamed2</name>
</geneLocation>
<organism evidence="2 3">
    <name type="scientific">Streptomyces zhihengii</name>
    <dbReference type="NCBI Taxonomy" id="1818004"/>
    <lineage>
        <taxon>Bacteria</taxon>
        <taxon>Bacillati</taxon>
        <taxon>Actinomycetota</taxon>
        <taxon>Actinomycetes</taxon>
        <taxon>Kitasatosporales</taxon>
        <taxon>Streptomycetaceae</taxon>
        <taxon>Streptomyces</taxon>
    </lineage>
</organism>
<keyword evidence="3" id="KW-1185">Reference proteome</keyword>
<dbReference type="EMBL" id="JAFEJA010000004">
    <property type="protein sequence ID" value="MBM9624809.1"/>
    <property type="molecule type" value="Genomic_DNA"/>
</dbReference>
<keyword evidence="2" id="KW-0614">Plasmid</keyword>
<sequence length="57" mass="6456">MPRSEPSGADQELIHHARTHGYTVTASQLERWRRRGMLPPPARLYRGGRSLTLEAST</sequence>
<evidence type="ECO:0000313" key="2">
    <source>
        <dbReference type="EMBL" id="MBM9624809.1"/>
    </source>
</evidence>
<accession>A0ABS2V584</accession>
<gene>
    <name evidence="2" type="ORF">JE024_40535</name>
</gene>